<protein>
    <submittedName>
        <fullName evidence="1">Uncharacterized protein</fullName>
    </submittedName>
</protein>
<comment type="caution">
    <text evidence="1">The sequence shown here is derived from an EMBL/GenBank/DDBJ whole genome shotgun (WGS) entry which is preliminary data.</text>
</comment>
<accession>A0ABD1GYH0</accession>
<gene>
    <name evidence="1" type="ORF">AAHA92_17187</name>
</gene>
<evidence type="ECO:0000313" key="1">
    <source>
        <dbReference type="EMBL" id="KAL1549032.1"/>
    </source>
</evidence>
<reference evidence="1 2" key="1">
    <citation type="submission" date="2024-06" db="EMBL/GenBank/DDBJ databases">
        <title>A chromosome level genome sequence of Diviner's sage (Salvia divinorum).</title>
        <authorList>
            <person name="Ford S.A."/>
            <person name="Ro D.-K."/>
            <person name="Ness R.W."/>
            <person name="Phillips M.A."/>
        </authorList>
    </citation>
    <scope>NUCLEOTIDE SEQUENCE [LARGE SCALE GENOMIC DNA]</scope>
    <source>
        <strain evidence="1">SAF-2024a</strain>
        <tissue evidence="1">Leaf</tissue>
    </source>
</reference>
<sequence>MVRNGYCPSAPHAIAAPSSAPLPMHTCCCPVHHPDVDIATGHLTHLLSAKLRQLRRRIWNDAGALLPPLHEQHSSCLVQSSPTLPLSSGVPPLPERHRRCPDVPPPASGRTVCRCLAGARRRRRFRNLKVVRERGVSAAVITSTSVASLASSDLIAAV</sequence>
<keyword evidence="2" id="KW-1185">Reference proteome</keyword>
<dbReference type="Proteomes" id="UP001567538">
    <property type="component" value="Unassembled WGS sequence"/>
</dbReference>
<organism evidence="1 2">
    <name type="scientific">Salvia divinorum</name>
    <name type="common">Maria pastora</name>
    <name type="synonym">Diviner's sage</name>
    <dbReference type="NCBI Taxonomy" id="28513"/>
    <lineage>
        <taxon>Eukaryota</taxon>
        <taxon>Viridiplantae</taxon>
        <taxon>Streptophyta</taxon>
        <taxon>Embryophyta</taxon>
        <taxon>Tracheophyta</taxon>
        <taxon>Spermatophyta</taxon>
        <taxon>Magnoliopsida</taxon>
        <taxon>eudicotyledons</taxon>
        <taxon>Gunneridae</taxon>
        <taxon>Pentapetalae</taxon>
        <taxon>asterids</taxon>
        <taxon>lamiids</taxon>
        <taxon>Lamiales</taxon>
        <taxon>Lamiaceae</taxon>
        <taxon>Nepetoideae</taxon>
        <taxon>Mentheae</taxon>
        <taxon>Salviinae</taxon>
        <taxon>Salvia</taxon>
        <taxon>Salvia subgen. Calosphace</taxon>
    </lineage>
</organism>
<proteinExistence type="predicted"/>
<dbReference type="EMBL" id="JBEAFC010000007">
    <property type="protein sequence ID" value="KAL1549032.1"/>
    <property type="molecule type" value="Genomic_DNA"/>
</dbReference>
<evidence type="ECO:0000313" key="2">
    <source>
        <dbReference type="Proteomes" id="UP001567538"/>
    </source>
</evidence>
<name>A0ABD1GYH0_SALDI</name>
<dbReference type="AlphaFoldDB" id="A0ABD1GYH0"/>